<protein>
    <recommendedName>
        <fullName evidence="6">Chlorophyll a-b binding protein, chloroplastic</fullName>
    </recommendedName>
</protein>
<dbReference type="Gene3D" id="1.10.3460.10">
    <property type="entry name" value="Chlorophyll a/b binding protein domain"/>
    <property type="match status" value="1"/>
</dbReference>
<dbReference type="Pfam" id="PF00504">
    <property type="entry name" value="Chloroa_b-bind"/>
    <property type="match status" value="1"/>
</dbReference>
<keyword evidence="4 6" id="KW-0934">Plastid</keyword>
<dbReference type="InterPro" id="IPR001344">
    <property type="entry name" value="Chloro_AB-bd_pln"/>
</dbReference>
<dbReference type="SUPFAM" id="SSF103511">
    <property type="entry name" value="Chlorophyll a-b binding protein"/>
    <property type="match status" value="1"/>
</dbReference>
<reference evidence="7 8" key="1">
    <citation type="journal article" date="2024" name="Nat. Commun.">
        <title>Phylogenomics reveals the evolutionary origins of lichenization in chlorophyte algae.</title>
        <authorList>
            <person name="Puginier C."/>
            <person name="Libourel C."/>
            <person name="Otte J."/>
            <person name="Skaloud P."/>
            <person name="Haon M."/>
            <person name="Grisel S."/>
            <person name="Petersen M."/>
            <person name="Berrin J.G."/>
            <person name="Delaux P.M."/>
            <person name="Dal Grande F."/>
            <person name="Keller J."/>
        </authorList>
    </citation>
    <scope>NUCLEOTIDE SEQUENCE [LARGE SCALE GENOMIC DNA]</scope>
    <source>
        <strain evidence="7 8">SAG 216-7</strain>
    </source>
</reference>
<comment type="caution">
    <text evidence="7">The sequence shown here is derived from an EMBL/GenBank/DDBJ whole genome shotgun (WGS) entry which is preliminary data.</text>
</comment>
<dbReference type="PANTHER" id="PTHR21649">
    <property type="entry name" value="CHLOROPHYLL A/B BINDING PROTEIN"/>
    <property type="match status" value="1"/>
</dbReference>
<keyword evidence="6" id="KW-0603">Photosystem I</keyword>
<sequence length="319" mass="34687">MYSFATGSAWRSGLGIGATLLPVRSRRGPIQIYAGPKTPSWELEKPERLWEAGGELWLPGFEPPPYLKGNLPGDRGFDPLRLATIKPSAVADPEDGLPWLLEGELYNGRVAMLAVVGILAVEFLGKGPWWKAPFAVDYAPGIPATRNVIPHVWQCNFGFCPDEAYSGAQSYISSGFSLAPGVDKYWAVVFVAHAIYGAFEWTRYRNFLKKGETGLVVAPFDPLNLRNDYRRQSEVRNARLAMLANLGFWSQAAVTGKGPLQNLGDHLADPVHNNILATGAGQKVAAWLVGIVVLLGAVEVARSRSDKDKGTPEEAVASE</sequence>
<keyword evidence="6" id="KW-0793">Thylakoid</keyword>
<dbReference type="Proteomes" id="UP001491310">
    <property type="component" value="Unassembled WGS sequence"/>
</dbReference>
<evidence type="ECO:0000313" key="8">
    <source>
        <dbReference type="Proteomes" id="UP001491310"/>
    </source>
</evidence>
<keyword evidence="6" id="KW-0604">Photosystem II</keyword>
<keyword evidence="1 6" id="KW-0148">Chlorophyll</keyword>
<gene>
    <name evidence="7" type="ORF">WJX75_003427</name>
</gene>
<comment type="similarity">
    <text evidence="6">Belongs to the light-harvesting chlorophyll a/b-binding (LHC) protein family.</text>
</comment>
<organism evidence="7 8">
    <name type="scientific">Coccomyxa subellipsoidea</name>
    <dbReference type="NCBI Taxonomy" id="248742"/>
    <lineage>
        <taxon>Eukaryota</taxon>
        <taxon>Viridiplantae</taxon>
        <taxon>Chlorophyta</taxon>
        <taxon>core chlorophytes</taxon>
        <taxon>Trebouxiophyceae</taxon>
        <taxon>Trebouxiophyceae incertae sedis</taxon>
        <taxon>Coccomyxaceae</taxon>
        <taxon>Coccomyxa</taxon>
    </lineage>
</organism>
<keyword evidence="5 6" id="KW-0157">Chromophore</keyword>
<keyword evidence="3 6" id="KW-0602">Photosynthesis</keyword>
<keyword evidence="2 6" id="KW-0150">Chloroplast</keyword>
<evidence type="ECO:0000256" key="5">
    <source>
        <dbReference type="ARBA" id="ARBA00022991"/>
    </source>
</evidence>
<evidence type="ECO:0000313" key="7">
    <source>
        <dbReference type="EMBL" id="KAK9904828.1"/>
    </source>
</evidence>
<proteinExistence type="inferred from homology"/>
<evidence type="ECO:0000256" key="6">
    <source>
        <dbReference type="RuleBase" id="RU363080"/>
    </source>
</evidence>
<comment type="subcellular location">
    <subcellularLocation>
        <location evidence="6">Plastid</location>
        <location evidence="6">Chloroplast thylakoid membrane</location>
    </subcellularLocation>
</comment>
<dbReference type="EMBL" id="JALJOT010000012">
    <property type="protein sequence ID" value="KAK9904828.1"/>
    <property type="molecule type" value="Genomic_DNA"/>
</dbReference>
<name>A0ABR2YGD7_9CHLO</name>
<evidence type="ECO:0000256" key="3">
    <source>
        <dbReference type="ARBA" id="ARBA00022531"/>
    </source>
</evidence>
<dbReference type="InterPro" id="IPR022796">
    <property type="entry name" value="Chloroa_b-bind"/>
</dbReference>
<evidence type="ECO:0000256" key="1">
    <source>
        <dbReference type="ARBA" id="ARBA00022494"/>
    </source>
</evidence>
<evidence type="ECO:0000256" key="2">
    <source>
        <dbReference type="ARBA" id="ARBA00022528"/>
    </source>
</evidence>
<keyword evidence="8" id="KW-1185">Reference proteome</keyword>
<comment type="function">
    <text evidence="6">The light-harvesting complex (LHC) functions as a light receptor, it captures and delivers excitation energy to photosystems with which it is closely associated.</text>
</comment>
<evidence type="ECO:0000256" key="4">
    <source>
        <dbReference type="ARBA" id="ARBA00022640"/>
    </source>
</evidence>
<accession>A0ABR2YGD7</accession>